<evidence type="ECO:0000313" key="2">
    <source>
        <dbReference type="Proteomes" id="UP001652625"/>
    </source>
</evidence>
<dbReference type="GeneID" id="136083096"/>
<reference evidence="3" key="1">
    <citation type="submission" date="2025-08" db="UniProtKB">
        <authorList>
            <consortium name="RefSeq"/>
        </authorList>
    </citation>
    <scope>IDENTIFICATION</scope>
</reference>
<keyword evidence="2" id="KW-1185">Reference proteome</keyword>
<gene>
    <name evidence="3" type="primary">LOC136083096</name>
</gene>
<feature type="region of interest" description="Disordered" evidence="1">
    <location>
        <begin position="295"/>
        <end position="325"/>
    </location>
</feature>
<proteinExistence type="predicted"/>
<sequence length="422" mass="48125">MYVFIGTSHRHYYDNATSCIQHFLHDLKELSSESAYTFNAHLLSHIPEFVQQLGPLDKFSAFPFENYLYLLKQRIKTGTYVFEQSINSVLTIRSFYSNVSHKKFVFSNKYPNNIALVLHHSNIVPIIITSVSDLYVASGFLLTFKSDFYVHPYPSSSIGIGRYILSSIYVTDVKIINKCICFIDGNEYIIIPFANNLIYYLHDKSIAIVHIDDVIGWTPEEFEKLKICRRVELKVNNDDMKVLVLQCAANYDALKETSKFVVEMKRKKQTISFIQTHFNPARGLNRQRLPPVYPPHTASEDSVFDTDLPSQSMTPHSKDKSFSLKPLPPLKTPTFPVTLKSLSENKISMSQSPLPNLDCIRTSLNLSDAPSFQLPVSSIQPILSHRDSSDLSLLRMHDSMLGVCSRLKVEPFSSQGLNVLYY</sequence>
<evidence type="ECO:0000256" key="1">
    <source>
        <dbReference type="SAM" id="MobiDB-lite"/>
    </source>
</evidence>
<dbReference type="Proteomes" id="UP001652625">
    <property type="component" value="Chromosome 08"/>
</dbReference>
<accession>A0ABM4CA89</accession>
<dbReference type="RefSeq" id="XP_065658576.1">
    <property type="nucleotide sequence ID" value="XM_065802504.1"/>
</dbReference>
<protein>
    <submittedName>
        <fullName evidence="3">Uncharacterized protein LOC136083096</fullName>
    </submittedName>
</protein>
<name>A0ABM4CA89_HYDVU</name>
<organism evidence="2 3">
    <name type="scientific">Hydra vulgaris</name>
    <name type="common">Hydra</name>
    <name type="synonym">Hydra attenuata</name>
    <dbReference type="NCBI Taxonomy" id="6087"/>
    <lineage>
        <taxon>Eukaryota</taxon>
        <taxon>Metazoa</taxon>
        <taxon>Cnidaria</taxon>
        <taxon>Hydrozoa</taxon>
        <taxon>Hydroidolina</taxon>
        <taxon>Anthoathecata</taxon>
        <taxon>Aplanulata</taxon>
        <taxon>Hydridae</taxon>
        <taxon>Hydra</taxon>
    </lineage>
</organism>
<evidence type="ECO:0000313" key="3">
    <source>
        <dbReference type="RefSeq" id="XP_065658576.1"/>
    </source>
</evidence>